<organism evidence="2 3">
    <name type="scientific">Rattus norvegicus</name>
    <name type="common">Rat</name>
    <dbReference type="NCBI Taxonomy" id="10116"/>
    <lineage>
        <taxon>Eukaryota</taxon>
        <taxon>Metazoa</taxon>
        <taxon>Chordata</taxon>
        <taxon>Craniata</taxon>
        <taxon>Vertebrata</taxon>
        <taxon>Euteleostomi</taxon>
        <taxon>Mammalia</taxon>
        <taxon>Eutheria</taxon>
        <taxon>Euarchontoglires</taxon>
        <taxon>Glires</taxon>
        <taxon>Rodentia</taxon>
        <taxon>Myomorpha</taxon>
        <taxon>Muroidea</taxon>
        <taxon>Muridae</taxon>
        <taxon>Murinae</taxon>
        <taxon>Rattus</taxon>
    </lineage>
</organism>
<dbReference type="AlphaFoldDB" id="A6HA40"/>
<name>A6HA40_RAT</name>
<reference evidence="2" key="2">
    <citation type="submission" date="2005-07" db="EMBL/GenBank/DDBJ databases">
        <authorList>
            <person name="Mural R.J."/>
            <person name="Li P.W."/>
            <person name="Adams M.D."/>
            <person name="Amanatides P.G."/>
            <person name="Baden-Tillson H."/>
            <person name="Barnstead M."/>
            <person name="Chin S.H."/>
            <person name="Dew I."/>
            <person name="Evans C.A."/>
            <person name="Ferriera S."/>
            <person name="Flanigan M."/>
            <person name="Fosler C."/>
            <person name="Glodek A."/>
            <person name="Gu Z."/>
            <person name="Holt R.A."/>
            <person name="Jennings D."/>
            <person name="Kraft C.L."/>
            <person name="Lu F."/>
            <person name="Nguyen T."/>
            <person name="Nusskern D.R."/>
            <person name="Pfannkoch C.M."/>
            <person name="Sitter C."/>
            <person name="Sutton G.G."/>
            <person name="Venter J.C."/>
            <person name="Wang Z."/>
            <person name="Woodage T."/>
            <person name="Zheng X.H."/>
            <person name="Zhong F."/>
        </authorList>
    </citation>
    <scope>NUCLEOTIDE SEQUENCE</scope>
    <source>
        <strain evidence="2">BN</strain>
    </source>
</reference>
<evidence type="ECO:0000313" key="3">
    <source>
        <dbReference type="Proteomes" id="UP000234681"/>
    </source>
</evidence>
<protein>
    <submittedName>
        <fullName evidence="2">Brain and reproductive organ-expressed protein, isoform CRA_b</fullName>
    </submittedName>
</protein>
<reference evidence="3" key="3">
    <citation type="submission" date="2005-09" db="EMBL/GenBank/DDBJ databases">
        <authorList>
            <person name="Mural R.J."/>
            <person name="Li P.W."/>
            <person name="Adams M.D."/>
            <person name="Amanatides P.G."/>
            <person name="Baden-Tillson H."/>
            <person name="Barnstead M."/>
            <person name="Chin S.H."/>
            <person name="Dew I."/>
            <person name="Evans C.A."/>
            <person name="Ferriera S."/>
            <person name="Flanigan M."/>
            <person name="Fosler C."/>
            <person name="Glodek A."/>
            <person name="Gu Z."/>
            <person name="Holt R.A."/>
            <person name="Jennings D."/>
            <person name="Kraft C.L."/>
            <person name="Lu F."/>
            <person name="Nguyen T."/>
            <person name="Nusskern D.R."/>
            <person name="Pfannkoch C.M."/>
            <person name="Sitter C."/>
            <person name="Sutton G.G."/>
            <person name="Venter J.C."/>
            <person name="Wang Z."/>
            <person name="Woodage T."/>
            <person name="Zheng X.H."/>
            <person name="Zhong F."/>
        </authorList>
    </citation>
    <scope>NUCLEOTIDE SEQUENCE [LARGE SCALE GENOMIC DNA]</scope>
    <source>
        <strain evidence="1">BN</strain>
        <strain evidence="3">BN, Sprague-Dawley</strain>
    </source>
</reference>
<proteinExistence type="predicted"/>
<accession>A6HA40</accession>
<sequence length="50" mass="5912">MRRPRVRHRSELFSVQRRWGNCGMASGDLKGQCRERKSFIEITYLSLDAL</sequence>
<evidence type="ECO:0000313" key="1">
    <source>
        <dbReference type="EMBL" id="EDM02889.1"/>
    </source>
</evidence>
<dbReference type="Proteomes" id="UP000234681">
    <property type="component" value="Chromosome 6"/>
</dbReference>
<gene>
    <name evidence="2" type="primary">Bre</name>
    <name evidence="2" type="ORF">rCG_61861</name>
</gene>
<evidence type="ECO:0000313" key="2">
    <source>
        <dbReference type="EMBL" id="EDM02891.1"/>
    </source>
</evidence>
<dbReference type="EMBL" id="CH473947">
    <property type="protein sequence ID" value="EDM02891.1"/>
    <property type="molecule type" value="Genomic_DNA"/>
</dbReference>
<dbReference type="EMBL" id="CH473947">
    <property type="protein sequence ID" value="EDM02889.1"/>
    <property type="molecule type" value="Genomic_DNA"/>
</dbReference>
<reference evidence="2" key="1">
    <citation type="journal article" date="2005" name="Genome Res.">
        <title>Gene and alternative splicing annotation with AIR.</title>
        <authorList>
            <person name="Florea L."/>
            <person name="Di Francesco V."/>
            <person name="Miller J."/>
            <person name="Turner R."/>
            <person name="Yao A."/>
            <person name="Harris M."/>
            <person name="Walenz B."/>
            <person name="Mobarry C."/>
            <person name="Merkulov G.V."/>
            <person name="Charlab R."/>
            <person name="Dew I."/>
            <person name="Deng Z."/>
            <person name="Istrail S."/>
            <person name="Li P."/>
            <person name="Sutton G."/>
        </authorList>
    </citation>
    <scope>NUCLEOTIDE SEQUENCE</scope>
    <source>
        <strain evidence="2">BN</strain>
    </source>
</reference>